<dbReference type="EMBL" id="AM920689">
    <property type="protein sequence ID" value="CAP52888.1"/>
    <property type="molecule type" value="Genomic_DNA"/>
</dbReference>
<organism evidence="1 2">
    <name type="scientific">Xanthomonas campestris pv. campestris (strain B100)</name>
    <dbReference type="NCBI Taxonomy" id="509169"/>
    <lineage>
        <taxon>Bacteria</taxon>
        <taxon>Pseudomonadati</taxon>
        <taxon>Pseudomonadota</taxon>
        <taxon>Gammaproteobacteria</taxon>
        <taxon>Lysobacterales</taxon>
        <taxon>Lysobacteraceae</taxon>
        <taxon>Xanthomonas</taxon>
    </lineage>
</organism>
<name>B0RUE6_XANCB</name>
<sequence>MPPLVRTCRTCVARNLPRRGKAQCSLIGEPPTNSVPVYRRRACPALREQALRLDEFAREHAAQLCQ</sequence>
<evidence type="ECO:0000313" key="1">
    <source>
        <dbReference type="EMBL" id="CAP52888.1"/>
    </source>
</evidence>
<protein>
    <submittedName>
        <fullName evidence="1">Uncharacterized protein</fullName>
    </submittedName>
</protein>
<dbReference type="HOGENOM" id="CLU_2830246_0_0_6"/>
<dbReference type="Proteomes" id="UP000001188">
    <property type="component" value="Chromosome"/>
</dbReference>
<evidence type="ECO:0000313" key="2">
    <source>
        <dbReference type="Proteomes" id="UP000001188"/>
    </source>
</evidence>
<reference evidence="1 2" key="1">
    <citation type="journal article" date="2008" name="J. Biotechnol.">
        <title>The genome of Xanthomonas campestris pv. campestris B100 and its use for the reconstruction of metabolic pathways involved in xanthan biosynthesis.</title>
        <authorList>
            <person name="Vorholter F.J."/>
            <person name="Schneiker S."/>
            <person name="Goesmann A."/>
            <person name="Krause L."/>
            <person name="Bekel T."/>
            <person name="Kaiser O."/>
            <person name="Linke B."/>
            <person name="Patschkowski T."/>
            <person name="Ruckert C."/>
            <person name="Schmid J."/>
            <person name="Sidhu V.K."/>
            <person name="Sieber V."/>
            <person name="Tauch A."/>
            <person name="Watt S.A."/>
            <person name="Weisshaar B."/>
            <person name="Becker A."/>
            <person name="Niehaus K."/>
            <person name="Puhler A."/>
        </authorList>
    </citation>
    <scope>NUCLEOTIDE SEQUENCE [LARGE SCALE GENOMIC DNA]</scope>
    <source>
        <strain evidence="1 2">B100</strain>
    </source>
</reference>
<gene>
    <name evidence="1" type="ORF">XCCB100_3523</name>
</gene>
<dbReference type="AlphaFoldDB" id="B0RUE6"/>
<proteinExistence type="predicted"/>
<dbReference type="KEGG" id="xca:xcc-b100_3523"/>
<accession>B0RUE6</accession>